<evidence type="ECO:0000259" key="4">
    <source>
        <dbReference type="Pfam" id="PF00394"/>
    </source>
</evidence>
<sequence length="512" mass="54196">MSEITRRAVLRGAAGLAGVAALGGLAACSRSTGTAVGPAADAVATAEAARRKPGARVVTARLTAQPVTLDLGGQTVNTWAYGDTAPGPLLRVDAGDVLRVDVANQLPDATSVHWHGLALRNDMDGVPGLTQDPIAAGETFRYEFTVPHPGTYFYHPHSGVQLDRGLYGVLVVDDPQEPGEYDAEWIVVLDDWVDGTGRTPDQVLSDLQQAGGDDSMGGMHDMGGTGMEGMDHGSMGSMGGMEAMQSPLLGGAGDITYPHYLLNGRTAADPATLSAKPGQRVRIRFVNAGSDTAFRVAVGGHRMTVTHSDGFPVVPVPTDALLIGMGERFDATVNIGDGVFALVASAEGKQGQALAVIRTGAGRTPTADVKVRELSGKVLLGTALSAVESARLDRRSADRTHDLVLGGTMAPYRWTINGKTFPDIDPLRLIQGERVRLRFVNQSMMFHPMHVHGHTFALRSGGARKDTVIVRPMATLDVDLEADNPGQWATHCHNIYHAETGMMTTLSYQAQE</sequence>
<dbReference type="RefSeq" id="WP_300955125.1">
    <property type="nucleotide sequence ID" value="NZ_JAUHJQ010000020.1"/>
</dbReference>
<dbReference type="Pfam" id="PF07731">
    <property type="entry name" value="Cu-oxidase_2"/>
    <property type="match status" value="1"/>
</dbReference>
<organism evidence="7 8">
    <name type="scientific">Nocardioides oceani</name>
    <dbReference type="NCBI Taxonomy" id="3058369"/>
    <lineage>
        <taxon>Bacteria</taxon>
        <taxon>Bacillati</taxon>
        <taxon>Actinomycetota</taxon>
        <taxon>Actinomycetes</taxon>
        <taxon>Propionibacteriales</taxon>
        <taxon>Nocardioidaceae</taxon>
        <taxon>Nocardioides</taxon>
    </lineage>
</organism>
<keyword evidence="2" id="KW-0560">Oxidoreductase</keyword>
<feature type="domain" description="Plastocyanin-like" evidence="4">
    <location>
        <begin position="258"/>
        <end position="359"/>
    </location>
</feature>
<dbReference type="InterPro" id="IPR011706">
    <property type="entry name" value="Cu-oxidase_C"/>
</dbReference>
<comment type="caution">
    <text evidence="7">The sequence shown here is derived from an EMBL/GenBank/DDBJ whole genome shotgun (WGS) entry which is preliminary data.</text>
</comment>
<dbReference type="CDD" id="cd13861">
    <property type="entry name" value="CuRO_1_CumA_like"/>
    <property type="match status" value="1"/>
</dbReference>
<reference evidence="7" key="1">
    <citation type="submission" date="2023-06" db="EMBL/GenBank/DDBJ databases">
        <title>Draft genome sequence of Nocardioides sp. SOB77.</title>
        <authorList>
            <person name="Zhang G."/>
        </authorList>
    </citation>
    <scope>NUCLEOTIDE SEQUENCE</scope>
    <source>
        <strain evidence="7">SOB77</strain>
    </source>
</reference>
<evidence type="ECO:0000259" key="6">
    <source>
        <dbReference type="Pfam" id="PF07732"/>
    </source>
</evidence>
<dbReference type="InterPro" id="IPR011707">
    <property type="entry name" value="Cu-oxidase-like_N"/>
</dbReference>
<dbReference type="EMBL" id="JAUHJQ010000020">
    <property type="protein sequence ID" value="MDN4175711.1"/>
    <property type="molecule type" value="Genomic_DNA"/>
</dbReference>
<evidence type="ECO:0000256" key="3">
    <source>
        <dbReference type="ARBA" id="ARBA00023008"/>
    </source>
</evidence>
<accession>A0ABT8FM04</accession>
<dbReference type="CDD" id="cd13896">
    <property type="entry name" value="CuRO_3_CopA"/>
    <property type="match status" value="1"/>
</dbReference>
<evidence type="ECO:0000256" key="1">
    <source>
        <dbReference type="ARBA" id="ARBA00022723"/>
    </source>
</evidence>
<dbReference type="InterPro" id="IPR001117">
    <property type="entry name" value="Cu-oxidase_2nd"/>
</dbReference>
<dbReference type="InterPro" id="IPR045087">
    <property type="entry name" value="Cu-oxidase_fam"/>
</dbReference>
<dbReference type="PANTHER" id="PTHR11709:SF394">
    <property type="entry name" value="FI03373P-RELATED"/>
    <property type="match status" value="1"/>
</dbReference>
<dbReference type="PANTHER" id="PTHR11709">
    <property type="entry name" value="MULTI-COPPER OXIDASE"/>
    <property type="match status" value="1"/>
</dbReference>
<dbReference type="InterPro" id="IPR006311">
    <property type="entry name" value="TAT_signal"/>
</dbReference>
<dbReference type="InterPro" id="IPR002355">
    <property type="entry name" value="Cu_oxidase_Cu_BS"/>
</dbReference>
<dbReference type="InterPro" id="IPR008972">
    <property type="entry name" value="Cupredoxin"/>
</dbReference>
<dbReference type="SUPFAM" id="SSF49503">
    <property type="entry name" value="Cupredoxins"/>
    <property type="match status" value="3"/>
</dbReference>
<feature type="domain" description="Plastocyanin-like" evidence="6">
    <location>
        <begin position="71"/>
        <end position="176"/>
    </location>
</feature>
<keyword evidence="3" id="KW-0186">Copper</keyword>
<dbReference type="Gene3D" id="2.60.40.420">
    <property type="entry name" value="Cupredoxins - blue copper proteins"/>
    <property type="match status" value="3"/>
</dbReference>
<keyword evidence="8" id="KW-1185">Reference proteome</keyword>
<evidence type="ECO:0000259" key="5">
    <source>
        <dbReference type="Pfam" id="PF07731"/>
    </source>
</evidence>
<gene>
    <name evidence="7" type="ORF">QWY28_22305</name>
</gene>
<dbReference type="PROSITE" id="PS51318">
    <property type="entry name" value="TAT"/>
    <property type="match status" value="1"/>
</dbReference>
<dbReference type="PROSITE" id="PS51257">
    <property type="entry name" value="PROKAR_LIPOPROTEIN"/>
    <property type="match status" value="1"/>
</dbReference>
<dbReference type="Proteomes" id="UP001168620">
    <property type="component" value="Unassembled WGS sequence"/>
</dbReference>
<protein>
    <submittedName>
        <fullName evidence="7">Multicopper oxidase family protein</fullName>
    </submittedName>
</protein>
<proteinExistence type="predicted"/>
<keyword evidence="1" id="KW-0479">Metal-binding</keyword>
<dbReference type="Pfam" id="PF00394">
    <property type="entry name" value="Cu-oxidase"/>
    <property type="match status" value="1"/>
</dbReference>
<dbReference type="PROSITE" id="PS00080">
    <property type="entry name" value="MULTICOPPER_OXIDASE2"/>
    <property type="match status" value="1"/>
</dbReference>
<evidence type="ECO:0000313" key="7">
    <source>
        <dbReference type="EMBL" id="MDN4175711.1"/>
    </source>
</evidence>
<name>A0ABT8FM04_9ACTN</name>
<dbReference type="CDD" id="cd13870">
    <property type="entry name" value="CuRO_2_CopA_like_1"/>
    <property type="match status" value="1"/>
</dbReference>
<dbReference type="InterPro" id="IPR034279">
    <property type="entry name" value="CuRO_3_CopA"/>
</dbReference>
<dbReference type="Pfam" id="PF07732">
    <property type="entry name" value="Cu-oxidase_3"/>
    <property type="match status" value="1"/>
</dbReference>
<evidence type="ECO:0000256" key="2">
    <source>
        <dbReference type="ARBA" id="ARBA00023002"/>
    </source>
</evidence>
<evidence type="ECO:0000313" key="8">
    <source>
        <dbReference type="Proteomes" id="UP001168620"/>
    </source>
</evidence>
<feature type="domain" description="Plastocyanin-like" evidence="5">
    <location>
        <begin position="404"/>
        <end position="508"/>
    </location>
</feature>